<organism evidence="2 4">
    <name type="scientific">Ligilactobacillus salivarius</name>
    <dbReference type="NCBI Taxonomy" id="1624"/>
    <lineage>
        <taxon>Bacteria</taxon>
        <taxon>Bacillati</taxon>
        <taxon>Bacillota</taxon>
        <taxon>Bacilli</taxon>
        <taxon>Lactobacillales</taxon>
        <taxon>Lactobacillaceae</taxon>
        <taxon>Ligilactobacillus</taxon>
    </lineage>
</organism>
<reference evidence="2 4" key="1">
    <citation type="submission" date="2017-03" db="EMBL/GenBank/DDBJ databases">
        <title>Phylogenomics and comparative genomics of Lactobacillus salivarius, a mammalian gut commensal.</title>
        <authorList>
            <person name="Harris H.M."/>
        </authorList>
    </citation>
    <scope>NUCLEOTIDE SEQUENCE [LARGE SCALE GENOMIC DNA]</scope>
    <source>
        <strain evidence="2 4">JCM 1047</strain>
    </source>
</reference>
<reference evidence="3" key="3">
    <citation type="journal article" date="2018" name="BMC Genomics">
        <title>Whole genome sequencing and function prediction of 133 gut anaerobes isolated from chicken caecum in pure cultures.</title>
        <authorList>
            <person name="Medvecky M."/>
            <person name="Cejkova D."/>
            <person name="Polansky O."/>
            <person name="Karasova D."/>
            <person name="Kubasova T."/>
            <person name="Cizek A."/>
            <person name="Rychlik I."/>
        </authorList>
    </citation>
    <scope>NUCLEOTIDE SEQUENCE</scope>
    <source>
        <strain evidence="3">An84</strain>
    </source>
</reference>
<dbReference type="RefSeq" id="WP_081534383.1">
    <property type="nucleotide sequence ID" value="NZ_CP027644.1"/>
</dbReference>
<gene>
    <name evidence="3" type="ORF">B5G36_03300</name>
    <name evidence="2" type="ORF">B6U56_04505</name>
    <name evidence="1" type="ORF">GKC33_06075</name>
</gene>
<proteinExistence type="predicted"/>
<protein>
    <submittedName>
        <fullName evidence="2">Uncharacterized protein</fullName>
    </submittedName>
</protein>
<dbReference type="AlphaFoldDB" id="A0A1V9RC76"/>
<evidence type="ECO:0000313" key="3">
    <source>
        <dbReference type="EMBL" id="OUN19025.1"/>
    </source>
</evidence>
<evidence type="ECO:0000313" key="5">
    <source>
        <dbReference type="Proteomes" id="UP000196255"/>
    </source>
</evidence>
<dbReference type="Proteomes" id="UP000467635">
    <property type="component" value="Unassembled WGS sequence"/>
</dbReference>
<evidence type="ECO:0000313" key="6">
    <source>
        <dbReference type="Proteomes" id="UP000467635"/>
    </source>
</evidence>
<reference evidence="5" key="2">
    <citation type="submission" date="2017-04" db="EMBL/GenBank/DDBJ databases">
        <title>Function of individual gut microbiota members based on whole genome sequencing of pure cultures obtained from chicken caecum.</title>
        <authorList>
            <person name="Medvecky M."/>
            <person name="Cejkova D."/>
            <person name="Polansky O."/>
            <person name="Karasova D."/>
            <person name="Kubasova T."/>
            <person name="Cizek A."/>
            <person name="Rychlik I."/>
        </authorList>
    </citation>
    <scope>NUCLEOTIDE SEQUENCE [LARGE SCALE GENOMIC DNA]</scope>
    <source>
        <strain evidence="5">An84</strain>
    </source>
</reference>
<evidence type="ECO:0000313" key="4">
    <source>
        <dbReference type="Proteomes" id="UP000192575"/>
    </source>
</evidence>
<dbReference type="EMBL" id="NFHF01000005">
    <property type="protein sequence ID" value="OUN19025.1"/>
    <property type="molecule type" value="Genomic_DNA"/>
</dbReference>
<evidence type="ECO:0000313" key="2">
    <source>
        <dbReference type="EMBL" id="OQQ90551.1"/>
    </source>
</evidence>
<comment type="caution">
    <text evidence="2">The sequence shown here is derived from an EMBL/GenBank/DDBJ whole genome shotgun (WGS) entry which is preliminary data.</text>
</comment>
<dbReference type="EMBL" id="NBEF01000017">
    <property type="protein sequence ID" value="OQQ90551.1"/>
    <property type="molecule type" value="Genomic_DNA"/>
</dbReference>
<reference evidence="1 6" key="4">
    <citation type="submission" date="2019-11" db="EMBL/GenBank/DDBJ databases">
        <title>Draft Genome Sequence of Plant Growth-Promoting Rhizosphere-Associated Bacteria.</title>
        <authorList>
            <person name="Vasilyev I.Y."/>
            <person name="Radchenko V."/>
            <person name="Ilnitskaya E.V."/>
        </authorList>
    </citation>
    <scope>NUCLEOTIDE SEQUENCE [LARGE SCALE GENOMIC DNA]</scope>
    <source>
        <strain evidence="1 6">VRA_01-1sq_f</strain>
    </source>
</reference>
<dbReference type="EMBL" id="WKKX01000225">
    <property type="protein sequence ID" value="MSE08289.1"/>
    <property type="molecule type" value="Genomic_DNA"/>
</dbReference>
<evidence type="ECO:0000313" key="1">
    <source>
        <dbReference type="EMBL" id="MSE08289.1"/>
    </source>
</evidence>
<name>A0A1V9RC76_9LACO</name>
<sequence length="89" mass="10506">MEQIGWEVAGIISEKIRELAAENEIDTKEDEFMVIQPLTDNQAIWYEMTFTDKGKRKINIKVNDSIYILPKIDKNFEMFTDESEEEDNE</sequence>
<accession>A0A1V9RC76</accession>
<dbReference type="Proteomes" id="UP000196255">
    <property type="component" value="Unassembled WGS sequence"/>
</dbReference>
<dbReference type="Proteomes" id="UP000192575">
    <property type="component" value="Unassembled WGS sequence"/>
</dbReference>